<feature type="compositionally biased region" description="Polar residues" evidence="1">
    <location>
        <begin position="327"/>
        <end position="340"/>
    </location>
</feature>
<name>C1FG60_MICCC</name>
<feature type="chain" id="PRO_5002909464" evidence="2">
    <location>
        <begin position="26"/>
        <end position="340"/>
    </location>
</feature>
<sequence>MGTRFRARFAFLAVALVVLVAEAQAQAGDVDPDDIFTPPPSPPPPPPSPPPPSPPPPSPPPPSPPPAIGANRVPSADLAESNIFGGTEADGADSGSTCCMWYKWCDNTAVTHQCNATTLENCYRAAGGRDALDGTATEHCRACALCDDADGAAVDSYNKNLIAPTDPFTASNNYHACFDTRRTVKTQYYNVDPGNMNMSAVNTQYARRYLNLNETEFIYCSKVNFKCMKQKASGSSECKVRKGVRVPNQHHALFGRLYDSSLKDPRRGPAAGRLMPGHGNYVFSAERDYDKVAEMHDRDRAQDHSGYRYPYNVTKFDGDGIPPNMTVPAQYSPTSDPIGK</sequence>
<dbReference type="OMA" id="WCENTNI"/>
<feature type="region of interest" description="Disordered" evidence="1">
    <location>
        <begin position="28"/>
        <end position="73"/>
    </location>
</feature>
<organism evidence="3 4">
    <name type="scientific">Micromonas commoda (strain RCC299 / NOUM17 / CCMP2709)</name>
    <name type="common">Picoplanktonic green alga</name>
    <dbReference type="NCBI Taxonomy" id="296587"/>
    <lineage>
        <taxon>Eukaryota</taxon>
        <taxon>Viridiplantae</taxon>
        <taxon>Chlorophyta</taxon>
        <taxon>Mamiellophyceae</taxon>
        <taxon>Mamiellales</taxon>
        <taxon>Mamiellaceae</taxon>
        <taxon>Micromonas</taxon>
    </lineage>
</organism>
<dbReference type="EMBL" id="CP001575">
    <property type="protein sequence ID" value="ACO69492.1"/>
    <property type="molecule type" value="Genomic_DNA"/>
</dbReference>
<reference evidence="3 4" key="1">
    <citation type="journal article" date="2009" name="Science">
        <title>Green evolution and dynamic adaptations revealed by genomes of the marine picoeukaryotes Micromonas.</title>
        <authorList>
            <person name="Worden A.Z."/>
            <person name="Lee J.H."/>
            <person name="Mock T."/>
            <person name="Rouze P."/>
            <person name="Simmons M.P."/>
            <person name="Aerts A.L."/>
            <person name="Allen A.E."/>
            <person name="Cuvelier M.L."/>
            <person name="Derelle E."/>
            <person name="Everett M.V."/>
            <person name="Foulon E."/>
            <person name="Grimwood J."/>
            <person name="Gundlach H."/>
            <person name="Henrissat B."/>
            <person name="Napoli C."/>
            <person name="McDonald S.M."/>
            <person name="Parker M.S."/>
            <person name="Rombauts S."/>
            <person name="Salamov A."/>
            <person name="Von Dassow P."/>
            <person name="Badger J.H."/>
            <person name="Coutinho P.M."/>
            <person name="Demir E."/>
            <person name="Dubchak I."/>
            <person name="Gentemann C."/>
            <person name="Eikrem W."/>
            <person name="Gready J.E."/>
            <person name="John U."/>
            <person name="Lanier W."/>
            <person name="Lindquist E.A."/>
            <person name="Lucas S."/>
            <person name="Mayer K.F."/>
            <person name="Moreau H."/>
            <person name="Not F."/>
            <person name="Otillar R."/>
            <person name="Panaud O."/>
            <person name="Pangilinan J."/>
            <person name="Paulsen I."/>
            <person name="Piegu B."/>
            <person name="Poliakov A."/>
            <person name="Robbens S."/>
            <person name="Schmutz J."/>
            <person name="Toulza E."/>
            <person name="Wyss T."/>
            <person name="Zelensky A."/>
            <person name="Zhou K."/>
            <person name="Armbrust E.V."/>
            <person name="Bhattacharya D."/>
            <person name="Goodenough U.W."/>
            <person name="Van de Peer Y."/>
            <person name="Grigoriev I.V."/>
        </authorList>
    </citation>
    <scope>NUCLEOTIDE SEQUENCE [LARGE SCALE GENOMIC DNA]</scope>
    <source>
        <strain evidence="4">RCC299 / NOUM17</strain>
    </source>
</reference>
<keyword evidence="4" id="KW-1185">Reference proteome</keyword>
<evidence type="ECO:0000256" key="2">
    <source>
        <dbReference type="SAM" id="SignalP"/>
    </source>
</evidence>
<feature type="compositionally biased region" description="Pro residues" evidence="1">
    <location>
        <begin position="37"/>
        <end position="67"/>
    </location>
</feature>
<proteinExistence type="predicted"/>
<evidence type="ECO:0000313" key="3">
    <source>
        <dbReference type="EMBL" id="ACO69492.1"/>
    </source>
</evidence>
<feature type="signal peptide" evidence="2">
    <location>
        <begin position="1"/>
        <end position="25"/>
    </location>
</feature>
<dbReference type="OrthoDB" id="10581006at2759"/>
<evidence type="ECO:0000313" key="4">
    <source>
        <dbReference type="Proteomes" id="UP000002009"/>
    </source>
</evidence>
<dbReference type="Proteomes" id="UP000002009">
    <property type="component" value="Chromosome 8"/>
</dbReference>
<keyword evidence="2" id="KW-0732">Signal</keyword>
<evidence type="ECO:0000256" key="1">
    <source>
        <dbReference type="SAM" id="MobiDB-lite"/>
    </source>
</evidence>
<dbReference type="GeneID" id="8245576"/>
<dbReference type="InParanoid" id="C1FG60"/>
<gene>
    <name evidence="3" type="ORF">MICPUN_60747</name>
</gene>
<accession>C1FG60</accession>
<dbReference type="RefSeq" id="XP_002508234.1">
    <property type="nucleotide sequence ID" value="XM_002508188.1"/>
</dbReference>
<dbReference type="AlphaFoldDB" id="C1FG60"/>
<dbReference type="KEGG" id="mis:MICPUN_60747"/>
<protein>
    <submittedName>
        <fullName evidence="3">Uncharacterized protein</fullName>
    </submittedName>
</protein>
<dbReference type="STRING" id="296587.C1FG60"/>
<feature type="region of interest" description="Disordered" evidence="1">
    <location>
        <begin position="320"/>
        <end position="340"/>
    </location>
</feature>